<dbReference type="Proteomes" id="UP001148838">
    <property type="component" value="Unassembled WGS sequence"/>
</dbReference>
<name>A0ABQ8S4V5_PERAM</name>
<proteinExistence type="predicted"/>
<gene>
    <name evidence="2" type="ORF">ANN_25974</name>
</gene>
<accession>A0ABQ8S4V5</accession>
<dbReference type="EMBL" id="JAJSOF020000036">
    <property type="protein sequence ID" value="KAJ4428978.1"/>
    <property type="molecule type" value="Genomic_DNA"/>
</dbReference>
<organism evidence="2 3">
    <name type="scientific">Periplaneta americana</name>
    <name type="common">American cockroach</name>
    <name type="synonym">Blatta americana</name>
    <dbReference type="NCBI Taxonomy" id="6978"/>
    <lineage>
        <taxon>Eukaryota</taxon>
        <taxon>Metazoa</taxon>
        <taxon>Ecdysozoa</taxon>
        <taxon>Arthropoda</taxon>
        <taxon>Hexapoda</taxon>
        <taxon>Insecta</taxon>
        <taxon>Pterygota</taxon>
        <taxon>Neoptera</taxon>
        <taxon>Polyneoptera</taxon>
        <taxon>Dictyoptera</taxon>
        <taxon>Blattodea</taxon>
        <taxon>Blattoidea</taxon>
        <taxon>Blattidae</taxon>
        <taxon>Blattinae</taxon>
        <taxon>Periplaneta</taxon>
    </lineage>
</organism>
<reference evidence="2 3" key="1">
    <citation type="journal article" date="2022" name="Allergy">
        <title>Genome assembly and annotation of Periplaneta americana reveal a comprehensive cockroach allergen profile.</title>
        <authorList>
            <person name="Wang L."/>
            <person name="Xiong Q."/>
            <person name="Saelim N."/>
            <person name="Wang L."/>
            <person name="Nong W."/>
            <person name="Wan A.T."/>
            <person name="Shi M."/>
            <person name="Liu X."/>
            <person name="Cao Q."/>
            <person name="Hui J.H.L."/>
            <person name="Sookrung N."/>
            <person name="Leung T.F."/>
            <person name="Tungtrongchitr A."/>
            <person name="Tsui S.K.W."/>
        </authorList>
    </citation>
    <scope>NUCLEOTIDE SEQUENCE [LARGE SCALE GENOMIC DNA]</scope>
    <source>
        <strain evidence="2">PWHHKU_190912</strain>
    </source>
</reference>
<sequence length="194" mass="22145">MDASIPAPITCEVWSVIKFLNAQGIAPIEIDRQLCRSMGKQMLNRLTADRNSKRDRKYVTGDGEFEQSKVYLVSNYHKEIMDQGDMNDRANLLREQSNDNVRTDKGNVPATVTDEDDINKRMRKKQETCTKIMMTAPGRQGRNEERHTGDENSKKSSVNPAGRINMGQQLQKGSREEEENKIKVKILQELEGMN</sequence>
<protein>
    <submittedName>
        <fullName evidence="2">Uncharacterized protein</fullName>
    </submittedName>
</protein>
<evidence type="ECO:0000313" key="2">
    <source>
        <dbReference type="EMBL" id="KAJ4428978.1"/>
    </source>
</evidence>
<evidence type="ECO:0000256" key="1">
    <source>
        <dbReference type="SAM" id="MobiDB-lite"/>
    </source>
</evidence>
<feature type="region of interest" description="Disordered" evidence="1">
    <location>
        <begin position="136"/>
        <end position="180"/>
    </location>
</feature>
<feature type="compositionally biased region" description="Basic and acidic residues" evidence="1">
    <location>
        <begin position="141"/>
        <end position="154"/>
    </location>
</feature>
<comment type="caution">
    <text evidence="2">The sequence shown here is derived from an EMBL/GenBank/DDBJ whole genome shotgun (WGS) entry which is preliminary data.</text>
</comment>
<evidence type="ECO:0000313" key="3">
    <source>
        <dbReference type="Proteomes" id="UP001148838"/>
    </source>
</evidence>
<keyword evidence="3" id="KW-1185">Reference proteome</keyword>